<dbReference type="UniPathway" id="UPA00214"/>
<comment type="pathway">
    <text evidence="3">Carbohydrate metabolism; galactose metabolism.</text>
</comment>
<keyword evidence="7" id="KW-0520">NAD</keyword>
<feature type="domain" description="NAD-dependent epimerase/dehydratase" evidence="13">
    <location>
        <begin position="3"/>
        <end position="242"/>
    </location>
</feature>
<comment type="similarity">
    <text evidence="4">Belongs to the NAD(P)-dependent epimerase/dehydratase family.</text>
</comment>
<dbReference type="EMBL" id="CP004121">
    <property type="protein sequence ID" value="AGF57774.1"/>
    <property type="molecule type" value="Genomic_DNA"/>
</dbReference>
<dbReference type="InterPro" id="IPR036291">
    <property type="entry name" value="NAD(P)-bd_dom_sf"/>
</dbReference>
<evidence type="ECO:0000313" key="14">
    <source>
        <dbReference type="EMBL" id="AGF57774.1"/>
    </source>
</evidence>
<keyword evidence="8" id="KW-0299">Galactose metabolism</keyword>
<evidence type="ECO:0000256" key="8">
    <source>
        <dbReference type="ARBA" id="ARBA00023144"/>
    </source>
</evidence>
<dbReference type="HOGENOM" id="CLU_007383_1_10_9"/>
<evidence type="ECO:0000256" key="5">
    <source>
        <dbReference type="ARBA" id="ARBA00013189"/>
    </source>
</evidence>
<evidence type="ECO:0000256" key="10">
    <source>
        <dbReference type="ARBA" id="ARBA00023277"/>
    </source>
</evidence>
<evidence type="ECO:0000256" key="9">
    <source>
        <dbReference type="ARBA" id="ARBA00023235"/>
    </source>
</evidence>
<dbReference type="Pfam" id="PF01370">
    <property type="entry name" value="Epimerase"/>
    <property type="match status" value="1"/>
</dbReference>
<dbReference type="InterPro" id="IPR005886">
    <property type="entry name" value="UDP_G4E"/>
</dbReference>
<dbReference type="EC" id="5.1.3.2" evidence="5"/>
<dbReference type="PANTHER" id="PTHR43725:SF53">
    <property type="entry name" value="UDP-ARABINOSE 4-EPIMERASE 1"/>
    <property type="match status" value="1"/>
</dbReference>
<dbReference type="KEGG" id="csr:Cspa_c40170"/>
<evidence type="ECO:0000256" key="7">
    <source>
        <dbReference type="ARBA" id="ARBA00023027"/>
    </source>
</evidence>
<accession>M1MIP3</accession>
<dbReference type="OrthoDB" id="142826at2"/>
<dbReference type="Gene3D" id="3.90.25.10">
    <property type="entry name" value="UDP-galactose 4-epimerase, domain 1"/>
    <property type="match status" value="1"/>
</dbReference>
<dbReference type="PANTHER" id="PTHR43725">
    <property type="entry name" value="UDP-GLUCOSE 4-EPIMERASE"/>
    <property type="match status" value="1"/>
</dbReference>
<sequence length="336" mass="37478">MKVLVTGGAGYIGSTVCSALEDNGHTPIILDSLIQGREEFTKDKIFYKGDISDKALLEKIFKENPEIKFTIHLAALIIVPESVEKPYEYYHNNVVKSIELFKNLNALGCKNIVFSSSASVYEDVEDFMVSETSPVRPRSPYARTKYMMEMVLEDFCVAYGMRGISLRYFNLIGADPKFRSGAYVKSPSHVLGTLLNAASEEGKVFKITGTDWPTRDGSAIRDYIHVWDLAIAHVKAIENFDKAFNLLGNQKEPYLVINLGTGTGVTVKELVTAFEKVIGRPVNKENAKPRLGDVPGACANVSRAKELIAWETSYSVEDGIRDALKWDEVREDIIKF</sequence>
<gene>
    <name evidence="14" type="primary">galE1</name>
    <name evidence="14" type="ORF">Cspa_c40170</name>
</gene>
<keyword evidence="15" id="KW-1185">Reference proteome</keyword>
<evidence type="ECO:0000256" key="2">
    <source>
        <dbReference type="ARBA" id="ARBA00001911"/>
    </source>
</evidence>
<evidence type="ECO:0000256" key="11">
    <source>
        <dbReference type="ARBA" id="ARBA00031367"/>
    </source>
</evidence>
<organism evidence="14 15">
    <name type="scientific">Clostridium saccharoperbutylacetonicum N1-4(HMT)</name>
    <dbReference type="NCBI Taxonomy" id="931276"/>
    <lineage>
        <taxon>Bacteria</taxon>
        <taxon>Bacillati</taxon>
        <taxon>Bacillota</taxon>
        <taxon>Clostridia</taxon>
        <taxon>Eubacteriales</taxon>
        <taxon>Clostridiaceae</taxon>
        <taxon>Clostridium</taxon>
    </lineage>
</organism>
<protein>
    <recommendedName>
        <fullName evidence="6">UDP-glucose 4-epimerase</fullName>
        <ecNumber evidence="5">5.1.3.2</ecNumber>
    </recommendedName>
    <alternativeName>
        <fullName evidence="12">Galactowaldenase</fullName>
    </alternativeName>
    <alternativeName>
        <fullName evidence="11">UDP-galactose 4-epimerase</fullName>
    </alternativeName>
</protein>
<dbReference type="PATRIC" id="fig|931276.5.peg.4051"/>
<keyword evidence="10" id="KW-0119">Carbohydrate metabolism</keyword>
<dbReference type="SUPFAM" id="SSF51735">
    <property type="entry name" value="NAD(P)-binding Rossmann-fold domains"/>
    <property type="match status" value="1"/>
</dbReference>
<dbReference type="Gene3D" id="3.40.50.720">
    <property type="entry name" value="NAD(P)-binding Rossmann-like Domain"/>
    <property type="match status" value="1"/>
</dbReference>
<comment type="cofactor">
    <cofactor evidence="2">
        <name>NAD(+)</name>
        <dbReference type="ChEBI" id="CHEBI:57540"/>
    </cofactor>
</comment>
<reference evidence="14 15" key="1">
    <citation type="submission" date="2013-02" db="EMBL/GenBank/DDBJ databases">
        <title>Genome sequence of Clostridium saccharoperbutylacetonicum N1-4(HMT).</title>
        <authorList>
            <person name="Poehlein A."/>
            <person name="Daniel R."/>
        </authorList>
    </citation>
    <scope>NUCLEOTIDE SEQUENCE [LARGE SCALE GENOMIC DNA]</scope>
    <source>
        <strain evidence="15">N1-4(HMT)</strain>
    </source>
</reference>
<evidence type="ECO:0000256" key="12">
    <source>
        <dbReference type="ARBA" id="ARBA00033067"/>
    </source>
</evidence>
<dbReference type="STRING" id="36745.CLSAP_37840"/>
<evidence type="ECO:0000256" key="6">
    <source>
        <dbReference type="ARBA" id="ARBA00018569"/>
    </source>
</evidence>
<evidence type="ECO:0000313" key="15">
    <source>
        <dbReference type="Proteomes" id="UP000011728"/>
    </source>
</evidence>
<dbReference type="RefSeq" id="WP_015394087.1">
    <property type="nucleotide sequence ID" value="NC_020291.1"/>
</dbReference>
<dbReference type="NCBIfam" id="TIGR01179">
    <property type="entry name" value="galE"/>
    <property type="match status" value="1"/>
</dbReference>
<evidence type="ECO:0000256" key="3">
    <source>
        <dbReference type="ARBA" id="ARBA00004947"/>
    </source>
</evidence>
<evidence type="ECO:0000256" key="1">
    <source>
        <dbReference type="ARBA" id="ARBA00000083"/>
    </source>
</evidence>
<evidence type="ECO:0000259" key="13">
    <source>
        <dbReference type="Pfam" id="PF01370"/>
    </source>
</evidence>
<dbReference type="GO" id="GO:0003978">
    <property type="term" value="F:UDP-glucose 4-epimerase activity"/>
    <property type="evidence" value="ECO:0007669"/>
    <property type="project" value="UniProtKB-EC"/>
</dbReference>
<dbReference type="eggNOG" id="COG1087">
    <property type="taxonomic scope" value="Bacteria"/>
</dbReference>
<comment type="catalytic activity">
    <reaction evidence="1">
        <text>UDP-alpha-D-glucose = UDP-alpha-D-galactose</text>
        <dbReference type="Rhea" id="RHEA:22168"/>
        <dbReference type="ChEBI" id="CHEBI:58885"/>
        <dbReference type="ChEBI" id="CHEBI:66914"/>
        <dbReference type="EC" id="5.1.3.2"/>
    </reaction>
</comment>
<dbReference type="GO" id="GO:0006012">
    <property type="term" value="P:galactose metabolic process"/>
    <property type="evidence" value="ECO:0007669"/>
    <property type="project" value="UniProtKB-UniPathway"/>
</dbReference>
<keyword evidence="9 14" id="KW-0413">Isomerase</keyword>
<name>M1MIP3_9CLOT</name>
<proteinExistence type="inferred from homology"/>
<evidence type="ECO:0000256" key="4">
    <source>
        <dbReference type="ARBA" id="ARBA00007637"/>
    </source>
</evidence>
<dbReference type="Proteomes" id="UP000011728">
    <property type="component" value="Chromosome"/>
</dbReference>
<dbReference type="InterPro" id="IPR001509">
    <property type="entry name" value="Epimerase_deHydtase"/>
</dbReference>
<dbReference type="AlphaFoldDB" id="M1MIP3"/>